<keyword evidence="3" id="KW-1185">Reference proteome</keyword>
<dbReference type="Proteomes" id="UP000694845">
    <property type="component" value="Unplaced"/>
</dbReference>
<dbReference type="PANTHER" id="PTHR46902">
    <property type="entry name" value="DOMON DOMAIN-CONTAINING PROTEIN FRRS1L"/>
    <property type="match status" value="1"/>
</dbReference>
<name>A0A8B7Z6W9_ACAPL</name>
<dbReference type="GeneID" id="110983813"/>
<dbReference type="AlphaFoldDB" id="A0A8B7Z6W9"/>
<dbReference type="SMART" id="SM00664">
    <property type="entry name" value="DoH"/>
    <property type="match status" value="1"/>
</dbReference>
<feature type="domain" description="DOMON" evidence="2">
    <location>
        <begin position="46"/>
        <end position="162"/>
    </location>
</feature>
<evidence type="ECO:0000313" key="4">
    <source>
        <dbReference type="RefSeq" id="XP_022099071.1"/>
    </source>
</evidence>
<evidence type="ECO:0000256" key="1">
    <source>
        <dbReference type="SAM" id="SignalP"/>
    </source>
</evidence>
<dbReference type="PANTHER" id="PTHR46902:SF1">
    <property type="entry name" value="DOMON DOMAIN-CONTAINING PROTEIN FRRS1L"/>
    <property type="match status" value="1"/>
</dbReference>
<proteinExistence type="predicted"/>
<sequence length="230" mass="25060">MAARASSSTILLILAMMLMPPCKADYFCGINNACYMIPSGCTYGNCDFEVVWSQQANSTKYDFKIAARATGWVAIAITHDKKMGDDDVYMCSVNETGTGSKFEHRFNRGRANIAGSGVGVVNTELTTKNGVVSCRFERDLSVTNNGVTFNLTTDWYMFFGKGPLVSGNPVQHEKIPMVTKQKVDFSLLPIISTDDLEDPHVEDDNGATAHRAGLLLVTCSIMAILTGTQM</sequence>
<dbReference type="OMA" id="KFEHRFN"/>
<gene>
    <name evidence="4" type="primary">LOC110983813</name>
</gene>
<feature type="signal peptide" evidence="1">
    <location>
        <begin position="1"/>
        <end position="24"/>
    </location>
</feature>
<dbReference type="InterPro" id="IPR042789">
    <property type="entry name" value="FRRS1L"/>
</dbReference>
<dbReference type="KEGG" id="aplc:110983813"/>
<dbReference type="PROSITE" id="PS50836">
    <property type="entry name" value="DOMON"/>
    <property type="match status" value="1"/>
</dbReference>
<dbReference type="Pfam" id="PF03351">
    <property type="entry name" value="DOMON"/>
    <property type="match status" value="1"/>
</dbReference>
<organism evidence="3 4">
    <name type="scientific">Acanthaster planci</name>
    <name type="common">Crown-of-thorns starfish</name>
    <dbReference type="NCBI Taxonomy" id="133434"/>
    <lineage>
        <taxon>Eukaryota</taxon>
        <taxon>Metazoa</taxon>
        <taxon>Echinodermata</taxon>
        <taxon>Eleutherozoa</taxon>
        <taxon>Asterozoa</taxon>
        <taxon>Asteroidea</taxon>
        <taxon>Valvatacea</taxon>
        <taxon>Valvatida</taxon>
        <taxon>Acanthasteridae</taxon>
        <taxon>Acanthaster</taxon>
    </lineage>
</organism>
<dbReference type="RefSeq" id="XP_022099071.1">
    <property type="nucleotide sequence ID" value="XM_022243379.1"/>
</dbReference>
<evidence type="ECO:0000313" key="3">
    <source>
        <dbReference type="Proteomes" id="UP000694845"/>
    </source>
</evidence>
<accession>A0A8B7Z6W9</accession>
<dbReference type="GO" id="GO:0099072">
    <property type="term" value="P:regulation of postsynaptic membrane neurotransmitter receptor levels"/>
    <property type="evidence" value="ECO:0007669"/>
    <property type="project" value="TreeGrafter"/>
</dbReference>
<dbReference type="GO" id="GO:1900449">
    <property type="term" value="P:regulation of glutamate receptor signaling pathway"/>
    <property type="evidence" value="ECO:0007669"/>
    <property type="project" value="InterPro"/>
</dbReference>
<evidence type="ECO:0000259" key="2">
    <source>
        <dbReference type="PROSITE" id="PS50836"/>
    </source>
</evidence>
<dbReference type="InterPro" id="IPR005018">
    <property type="entry name" value="DOMON_domain"/>
</dbReference>
<dbReference type="OrthoDB" id="6418377at2759"/>
<reference evidence="4" key="1">
    <citation type="submission" date="2025-08" db="UniProtKB">
        <authorList>
            <consortium name="RefSeq"/>
        </authorList>
    </citation>
    <scope>IDENTIFICATION</scope>
</reference>
<keyword evidence="1" id="KW-0732">Signal</keyword>
<feature type="chain" id="PRO_5034420319" evidence="1">
    <location>
        <begin position="25"/>
        <end position="230"/>
    </location>
</feature>
<protein>
    <submittedName>
        <fullName evidence="4">DOMON domain-containing protein FRRS1L-like</fullName>
    </submittedName>
</protein>